<name>A0A6H9GKX7_MICAE</name>
<dbReference type="Proteomes" id="UP000438874">
    <property type="component" value="Unassembled WGS sequence"/>
</dbReference>
<organism evidence="1 2">
    <name type="scientific">Microcystis aeruginosa NIES-3787</name>
    <dbReference type="NCBI Taxonomy" id="2517782"/>
    <lineage>
        <taxon>Bacteria</taxon>
        <taxon>Bacillati</taxon>
        <taxon>Cyanobacteriota</taxon>
        <taxon>Cyanophyceae</taxon>
        <taxon>Oscillatoriophycideae</taxon>
        <taxon>Chroococcales</taxon>
        <taxon>Microcystaceae</taxon>
        <taxon>Microcystis</taxon>
    </lineage>
</organism>
<dbReference type="RefSeq" id="WP_159250653.1">
    <property type="nucleotide sequence ID" value="NZ_BJCH01000098.1"/>
</dbReference>
<accession>A0A6H9GKX7</accession>
<dbReference type="EMBL" id="BJCH01000098">
    <property type="protein sequence ID" value="GCL48260.1"/>
    <property type="molecule type" value="Genomic_DNA"/>
</dbReference>
<evidence type="ECO:0000313" key="2">
    <source>
        <dbReference type="Proteomes" id="UP000438874"/>
    </source>
</evidence>
<reference evidence="1 2" key="1">
    <citation type="submission" date="2019-02" db="EMBL/GenBank/DDBJ databases">
        <title>Draft genome sequence of Arthrospira platensis NIES-3787.</title>
        <authorList>
            <person name="Yamaguchi H."/>
            <person name="Suzuki S."/>
            <person name="Kawachi M."/>
        </authorList>
    </citation>
    <scope>NUCLEOTIDE SEQUENCE [LARGE SCALE GENOMIC DNA]</scope>
    <source>
        <strain evidence="1 2">NIES-3787</strain>
    </source>
</reference>
<sequence length="85" mass="9940">MNEIDSPCSLSIKSRIGWHPPDVFDRPSSIGELQIAFKYPPGTEWGEREYACLKEKLLDYLPKLIDHLKKYPTMTLNPEITNWYN</sequence>
<dbReference type="AlphaFoldDB" id="A0A6H9GKX7"/>
<proteinExistence type="predicted"/>
<gene>
    <name evidence="1" type="ORF">NIES3787_39760</name>
</gene>
<protein>
    <submittedName>
        <fullName evidence="1">Uncharacterized protein</fullName>
    </submittedName>
</protein>
<comment type="caution">
    <text evidence="1">The sequence shown here is derived from an EMBL/GenBank/DDBJ whole genome shotgun (WGS) entry which is preliminary data.</text>
</comment>
<evidence type="ECO:0000313" key="1">
    <source>
        <dbReference type="EMBL" id="GCL48260.1"/>
    </source>
</evidence>